<keyword evidence="6" id="KW-1185">Reference proteome</keyword>
<evidence type="ECO:0000256" key="3">
    <source>
        <dbReference type="ARBA" id="ARBA00023163"/>
    </source>
</evidence>
<keyword evidence="2" id="KW-0238">DNA-binding</keyword>
<dbReference type="InterPro" id="IPR016032">
    <property type="entry name" value="Sig_transdc_resp-reg_C-effctor"/>
</dbReference>
<reference evidence="5" key="1">
    <citation type="submission" date="2021-01" db="EMBL/GenBank/DDBJ databases">
        <title>Whole genome shotgun sequence of Virgisporangium aurantiacum NBRC 16421.</title>
        <authorList>
            <person name="Komaki H."/>
            <person name="Tamura T."/>
        </authorList>
    </citation>
    <scope>NUCLEOTIDE SEQUENCE</scope>
    <source>
        <strain evidence="5">NBRC 16421</strain>
    </source>
</reference>
<dbReference type="InterPro" id="IPR039420">
    <property type="entry name" value="WalR-like"/>
</dbReference>
<dbReference type="Proteomes" id="UP000612585">
    <property type="component" value="Unassembled WGS sequence"/>
</dbReference>
<dbReference type="PANTHER" id="PTHR43214:SF24">
    <property type="entry name" value="TRANSCRIPTIONAL REGULATORY PROTEIN NARL-RELATED"/>
    <property type="match status" value="1"/>
</dbReference>
<accession>A0A8J4E753</accession>
<dbReference type="SUPFAM" id="SSF46894">
    <property type="entry name" value="C-terminal effector domain of the bipartite response regulators"/>
    <property type="match status" value="1"/>
</dbReference>
<sequence>MKVLDAWVAAGRMRRDQADVIDLIVGGDEIYDMAEIYRVILRGAPDINVVAGLPATTGDGRRLVVLERVGELTTDYFRRPRFLGIAAKYGARRMLMMAVKVPTDAALAGLRAGVRGIARFDTTPEFVRQYVVAVADGHAVIEPCVLGTILDAYAADFPAPELDVVEAMRDFTDRECEVLTLLASGLANVEIARALGVAEATVKFHVHNLRHKLAVQERTQMAAFAFRTGIVRPRNLRRAQR</sequence>
<dbReference type="Pfam" id="PF00196">
    <property type="entry name" value="GerE"/>
    <property type="match status" value="1"/>
</dbReference>
<evidence type="ECO:0000313" key="5">
    <source>
        <dbReference type="EMBL" id="GIJ63823.1"/>
    </source>
</evidence>
<dbReference type="InterPro" id="IPR000792">
    <property type="entry name" value="Tscrpt_reg_LuxR_C"/>
</dbReference>
<dbReference type="Gene3D" id="3.40.50.2300">
    <property type="match status" value="1"/>
</dbReference>
<evidence type="ECO:0000256" key="2">
    <source>
        <dbReference type="ARBA" id="ARBA00023125"/>
    </source>
</evidence>
<gene>
    <name evidence="5" type="ORF">Vau01_113390</name>
</gene>
<dbReference type="PROSITE" id="PS00622">
    <property type="entry name" value="HTH_LUXR_1"/>
    <property type="match status" value="1"/>
</dbReference>
<keyword evidence="3" id="KW-0804">Transcription</keyword>
<feature type="domain" description="HTH luxR-type" evidence="4">
    <location>
        <begin position="164"/>
        <end position="229"/>
    </location>
</feature>
<comment type="caution">
    <text evidence="5">The sequence shown here is derived from an EMBL/GenBank/DDBJ whole genome shotgun (WGS) entry which is preliminary data.</text>
</comment>
<protein>
    <recommendedName>
        <fullName evidence="4">HTH luxR-type domain-containing protein</fullName>
    </recommendedName>
</protein>
<dbReference type="PROSITE" id="PS50043">
    <property type="entry name" value="HTH_LUXR_2"/>
    <property type="match status" value="1"/>
</dbReference>
<dbReference type="GO" id="GO:0006355">
    <property type="term" value="P:regulation of DNA-templated transcription"/>
    <property type="evidence" value="ECO:0007669"/>
    <property type="project" value="InterPro"/>
</dbReference>
<proteinExistence type="predicted"/>
<dbReference type="CDD" id="cd06170">
    <property type="entry name" value="LuxR_C_like"/>
    <property type="match status" value="1"/>
</dbReference>
<keyword evidence="1" id="KW-0805">Transcription regulation</keyword>
<evidence type="ECO:0000259" key="4">
    <source>
        <dbReference type="PROSITE" id="PS50043"/>
    </source>
</evidence>
<evidence type="ECO:0000256" key="1">
    <source>
        <dbReference type="ARBA" id="ARBA00023015"/>
    </source>
</evidence>
<evidence type="ECO:0000313" key="6">
    <source>
        <dbReference type="Proteomes" id="UP000612585"/>
    </source>
</evidence>
<dbReference type="EMBL" id="BOPG01000103">
    <property type="protein sequence ID" value="GIJ63823.1"/>
    <property type="molecule type" value="Genomic_DNA"/>
</dbReference>
<dbReference type="PRINTS" id="PR00038">
    <property type="entry name" value="HTHLUXR"/>
</dbReference>
<dbReference type="PANTHER" id="PTHR43214">
    <property type="entry name" value="TWO-COMPONENT RESPONSE REGULATOR"/>
    <property type="match status" value="1"/>
</dbReference>
<dbReference type="SMART" id="SM00421">
    <property type="entry name" value="HTH_LUXR"/>
    <property type="match status" value="1"/>
</dbReference>
<organism evidence="5 6">
    <name type="scientific">Virgisporangium aurantiacum</name>
    <dbReference type="NCBI Taxonomy" id="175570"/>
    <lineage>
        <taxon>Bacteria</taxon>
        <taxon>Bacillati</taxon>
        <taxon>Actinomycetota</taxon>
        <taxon>Actinomycetes</taxon>
        <taxon>Micromonosporales</taxon>
        <taxon>Micromonosporaceae</taxon>
        <taxon>Virgisporangium</taxon>
    </lineage>
</organism>
<dbReference type="GO" id="GO:0003677">
    <property type="term" value="F:DNA binding"/>
    <property type="evidence" value="ECO:0007669"/>
    <property type="project" value="UniProtKB-KW"/>
</dbReference>
<dbReference type="AlphaFoldDB" id="A0A8J4E753"/>
<name>A0A8J4E753_9ACTN</name>